<dbReference type="RefSeq" id="WP_143777256.1">
    <property type="nucleotide sequence ID" value="NZ_VKKU01000002.1"/>
</dbReference>
<feature type="transmembrane region" description="Helical" evidence="1">
    <location>
        <begin position="343"/>
        <end position="364"/>
    </location>
</feature>
<feature type="transmembrane region" description="Helical" evidence="1">
    <location>
        <begin position="239"/>
        <end position="256"/>
    </location>
</feature>
<evidence type="ECO:0008006" key="4">
    <source>
        <dbReference type="Google" id="ProtNLM"/>
    </source>
</evidence>
<dbReference type="Proteomes" id="UP000320160">
    <property type="component" value="Unassembled WGS sequence"/>
</dbReference>
<feature type="transmembrane region" description="Helical" evidence="1">
    <location>
        <begin position="384"/>
        <end position="411"/>
    </location>
</feature>
<feature type="transmembrane region" description="Helical" evidence="1">
    <location>
        <begin position="44"/>
        <end position="62"/>
    </location>
</feature>
<feature type="transmembrane region" description="Helical" evidence="1">
    <location>
        <begin position="102"/>
        <end position="119"/>
    </location>
</feature>
<feature type="transmembrane region" description="Helical" evidence="1">
    <location>
        <begin position="20"/>
        <end position="38"/>
    </location>
</feature>
<sequence length="430" mass="48628">MNPTAIDRTQNIDVSKFRDAKIYIAIFVVLVAIFNPVLRPAADVGITPYYLIFSIVFIWIMLASSRFRTNTAISLAVLCYGIFAGYFNDTPWQSMAFQSLKYWQLWTFLGFLSFIQSSFKNGSLVLLKISYFALYASLALAISQEIIAFEIPTVVNEESYLWINTFFYTPNDLALFLGGMFCVLLISEKTLLEKFILSTLMLLLNVRNDAKAVIIACVIVYAIFYLLSIARAFKVKLVYAIPFGMCLIYPSLYFGINSNIDLYETNFDFYSLFIDPIDRIIHFDPYNLGGSIYDRTDALIYNIEALYQNNFLGLGPGGSVYLLSLSNFELLTAKSLHNAVAEFIVEFGVVGATVCILGLALPAFKALRKSSPNRHDAMRVAFFVAMPLLSVSQSSGFISNYAFWLTAFLVWNGRFDDRYAPKIVNQHYRG</sequence>
<name>A0A553WBH9_9SPHN</name>
<dbReference type="OrthoDB" id="9255580at2"/>
<dbReference type="EMBL" id="VKKU01000002">
    <property type="protein sequence ID" value="TSB02036.1"/>
    <property type="molecule type" value="Genomic_DNA"/>
</dbReference>
<evidence type="ECO:0000256" key="1">
    <source>
        <dbReference type="SAM" id="Phobius"/>
    </source>
</evidence>
<protein>
    <recommendedName>
        <fullName evidence="4">O-antigen ligase family protein</fullName>
    </recommendedName>
</protein>
<keyword evidence="3" id="KW-1185">Reference proteome</keyword>
<keyword evidence="1" id="KW-0472">Membrane</keyword>
<organism evidence="2 3">
    <name type="scientific">Sphingorhabdus contaminans</name>
    <dbReference type="NCBI Taxonomy" id="1343899"/>
    <lineage>
        <taxon>Bacteria</taxon>
        <taxon>Pseudomonadati</taxon>
        <taxon>Pseudomonadota</taxon>
        <taxon>Alphaproteobacteria</taxon>
        <taxon>Sphingomonadales</taxon>
        <taxon>Sphingomonadaceae</taxon>
        <taxon>Sphingorhabdus</taxon>
    </lineage>
</organism>
<feature type="transmembrane region" description="Helical" evidence="1">
    <location>
        <begin position="131"/>
        <end position="153"/>
    </location>
</feature>
<proteinExistence type="predicted"/>
<gene>
    <name evidence="2" type="ORF">FOM92_12930</name>
</gene>
<reference evidence="2 3" key="1">
    <citation type="submission" date="2019-07" db="EMBL/GenBank/DDBJ databases">
        <authorList>
            <person name="Park M."/>
        </authorList>
    </citation>
    <scope>NUCLEOTIDE SEQUENCE [LARGE SCALE GENOMIC DNA]</scope>
    <source>
        <strain evidence="2 3">KCTC32445</strain>
    </source>
</reference>
<evidence type="ECO:0000313" key="3">
    <source>
        <dbReference type="Proteomes" id="UP000320160"/>
    </source>
</evidence>
<feature type="transmembrane region" description="Helical" evidence="1">
    <location>
        <begin position="69"/>
        <end position="87"/>
    </location>
</feature>
<keyword evidence="1" id="KW-0812">Transmembrane</keyword>
<comment type="caution">
    <text evidence="2">The sequence shown here is derived from an EMBL/GenBank/DDBJ whole genome shotgun (WGS) entry which is preliminary data.</text>
</comment>
<evidence type="ECO:0000313" key="2">
    <source>
        <dbReference type="EMBL" id="TSB02036.1"/>
    </source>
</evidence>
<keyword evidence="1" id="KW-1133">Transmembrane helix</keyword>
<feature type="transmembrane region" description="Helical" evidence="1">
    <location>
        <begin position="173"/>
        <end position="192"/>
    </location>
</feature>
<dbReference type="AlphaFoldDB" id="A0A553WBH9"/>
<feature type="transmembrane region" description="Helical" evidence="1">
    <location>
        <begin position="212"/>
        <end position="233"/>
    </location>
</feature>
<accession>A0A553WBH9</accession>